<protein>
    <submittedName>
        <fullName evidence="1">Uncharacterized protein</fullName>
    </submittedName>
</protein>
<dbReference type="AlphaFoldDB" id="A0A317YIH0"/>
<sequence>MHKQKSSNMMHNFMCLFGIY</sequence>
<organism evidence="1">
    <name type="scientific">Zea mays</name>
    <name type="common">Maize</name>
    <dbReference type="NCBI Taxonomy" id="4577"/>
    <lineage>
        <taxon>Eukaryota</taxon>
        <taxon>Viridiplantae</taxon>
        <taxon>Streptophyta</taxon>
        <taxon>Embryophyta</taxon>
        <taxon>Tracheophyta</taxon>
        <taxon>Spermatophyta</taxon>
        <taxon>Magnoliopsida</taxon>
        <taxon>Liliopsida</taxon>
        <taxon>Poales</taxon>
        <taxon>Poaceae</taxon>
        <taxon>PACMAD clade</taxon>
        <taxon>Panicoideae</taxon>
        <taxon>Andropogonodae</taxon>
        <taxon>Andropogoneae</taxon>
        <taxon>Tripsacinae</taxon>
        <taxon>Zea</taxon>
    </lineage>
</organism>
<reference evidence="1" key="1">
    <citation type="journal article" date="2018" name="Nat. Genet.">
        <title>Extensive intraspecific gene order and gene structural variations between Mo17 and other maize genomes.</title>
        <authorList>
            <person name="Sun S."/>
            <person name="Zhou Y."/>
            <person name="Chen J."/>
            <person name="Shi J."/>
            <person name="Zhao H."/>
            <person name="Zhao H."/>
            <person name="Song W."/>
            <person name="Zhang M."/>
            <person name="Cui Y."/>
            <person name="Dong X."/>
            <person name="Liu H."/>
            <person name="Ma X."/>
            <person name="Jiao Y."/>
            <person name="Wang B."/>
            <person name="Wei X."/>
            <person name="Stein J.C."/>
            <person name="Glaubitz J.C."/>
            <person name="Lu F."/>
            <person name="Yu G."/>
            <person name="Liang C."/>
            <person name="Fengler K."/>
            <person name="Li B."/>
            <person name="Rafalski A."/>
            <person name="Schnable P.S."/>
            <person name="Ware D.H."/>
            <person name="Buckler E.S."/>
            <person name="Lai J."/>
        </authorList>
    </citation>
    <scope>NUCLEOTIDE SEQUENCE [LARGE SCALE GENOMIC DNA]</scope>
    <source>
        <tissue evidence="1">Seedling</tissue>
    </source>
</reference>
<accession>A0A317YIH0</accession>
<evidence type="ECO:0000313" key="1">
    <source>
        <dbReference type="EMBL" id="PWZ57876.1"/>
    </source>
</evidence>
<gene>
    <name evidence="1" type="ORF">Zm00014a_019835</name>
</gene>
<name>A0A317YIH0_MAIZE</name>
<comment type="caution">
    <text evidence="1">The sequence shown here is derived from an EMBL/GenBank/DDBJ whole genome shotgun (WGS) entry which is preliminary data.</text>
</comment>
<dbReference type="EMBL" id="NCVQ01000001">
    <property type="protein sequence ID" value="PWZ57876.1"/>
    <property type="molecule type" value="Genomic_DNA"/>
</dbReference>
<proteinExistence type="predicted"/>
<dbReference type="Proteomes" id="UP000251960">
    <property type="component" value="Chromosome 1"/>
</dbReference>